<sequence>MCNGFSWGAKYGYYNGENPCTGVTKFKTRSRERFIRPDEFKELLAKLREEKNIPFRDYIYLSLFTGARQANVLSMRWDQIDFDLALWHIPITKNRESQTLPLTSLALQVLKDRYDKRDKSNPWVFPSDGRSGHLVEPKTAWKKFCGKTFKDLRMHDLRRTLSSYMVMNNQSLQIIGKMLGHKSPTATQIYSRLAFDPLKQAMEAAQVSMARSTEILPASMAKKQRSQRLKRVK</sequence>
<comment type="caution">
    <text evidence="5">The sequence shown here is derived from an EMBL/GenBank/DDBJ whole genome shotgun (WGS) entry which is preliminary data.</text>
</comment>
<dbReference type="PANTHER" id="PTHR30629:SF2">
    <property type="entry name" value="PROPHAGE INTEGRASE INTS-RELATED"/>
    <property type="match status" value="1"/>
</dbReference>
<dbReference type="PROSITE" id="PS51898">
    <property type="entry name" value="TYR_RECOMBINASE"/>
    <property type="match status" value="1"/>
</dbReference>
<evidence type="ECO:0000256" key="1">
    <source>
        <dbReference type="ARBA" id="ARBA00008857"/>
    </source>
</evidence>
<dbReference type="InterPro" id="IPR002104">
    <property type="entry name" value="Integrase_catalytic"/>
</dbReference>
<dbReference type="GO" id="GO:0006310">
    <property type="term" value="P:DNA recombination"/>
    <property type="evidence" value="ECO:0007669"/>
    <property type="project" value="UniProtKB-KW"/>
</dbReference>
<reference evidence="5" key="1">
    <citation type="submission" date="2021-02" db="EMBL/GenBank/DDBJ databases">
        <title>Genome-Resolved Metagenomics of a Microbial Community Performing Photosynthetic Biological Nutrient Removal.</title>
        <authorList>
            <person name="Mcdaniel E.A."/>
        </authorList>
    </citation>
    <scope>NUCLEOTIDE SEQUENCE</scope>
    <source>
        <strain evidence="5">UWPOB_OBS1</strain>
    </source>
</reference>
<dbReference type="GO" id="GO:0015074">
    <property type="term" value="P:DNA integration"/>
    <property type="evidence" value="ECO:0007669"/>
    <property type="project" value="UniProtKB-KW"/>
</dbReference>
<accession>A0A8J7P6W3</accession>
<dbReference type="SUPFAM" id="SSF56349">
    <property type="entry name" value="DNA breaking-rejoining enzymes"/>
    <property type="match status" value="1"/>
</dbReference>
<evidence type="ECO:0000259" key="4">
    <source>
        <dbReference type="PROSITE" id="PS51898"/>
    </source>
</evidence>
<dbReference type="GO" id="GO:0003677">
    <property type="term" value="F:DNA binding"/>
    <property type="evidence" value="ECO:0007669"/>
    <property type="project" value="InterPro"/>
</dbReference>
<comment type="similarity">
    <text evidence="1">Belongs to the 'phage' integrase family.</text>
</comment>
<dbReference type="AlphaFoldDB" id="A0A8J7P6W3"/>
<gene>
    <name evidence="5" type="ORF">J0M35_01820</name>
</gene>
<dbReference type="InterPro" id="IPR011010">
    <property type="entry name" value="DNA_brk_join_enz"/>
</dbReference>
<dbReference type="InterPro" id="IPR050808">
    <property type="entry name" value="Phage_Integrase"/>
</dbReference>
<evidence type="ECO:0000313" key="5">
    <source>
        <dbReference type="EMBL" id="MBN8659071.1"/>
    </source>
</evidence>
<evidence type="ECO:0000256" key="3">
    <source>
        <dbReference type="ARBA" id="ARBA00023172"/>
    </source>
</evidence>
<protein>
    <submittedName>
        <fullName evidence="5">Site-specific integrase</fullName>
    </submittedName>
</protein>
<organism evidence="5 6">
    <name type="scientific">Candidatus Obscuribacter phosphatis</name>
    <dbReference type="NCBI Taxonomy" id="1906157"/>
    <lineage>
        <taxon>Bacteria</taxon>
        <taxon>Bacillati</taxon>
        <taxon>Candidatus Melainabacteria</taxon>
        <taxon>Candidatus Obscuribacterales</taxon>
        <taxon>Candidatus Obscuribacteraceae</taxon>
        <taxon>Candidatus Obscuribacter</taxon>
    </lineage>
</organism>
<dbReference type="Proteomes" id="UP000664277">
    <property type="component" value="Unassembled WGS sequence"/>
</dbReference>
<keyword evidence="2" id="KW-0229">DNA integration</keyword>
<dbReference type="PANTHER" id="PTHR30629">
    <property type="entry name" value="PROPHAGE INTEGRASE"/>
    <property type="match status" value="1"/>
</dbReference>
<evidence type="ECO:0000313" key="6">
    <source>
        <dbReference type="Proteomes" id="UP000664277"/>
    </source>
</evidence>
<keyword evidence="3" id="KW-0233">DNA recombination</keyword>
<evidence type="ECO:0000256" key="2">
    <source>
        <dbReference type="ARBA" id="ARBA00022908"/>
    </source>
</evidence>
<dbReference type="CDD" id="cd00796">
    <property type="entry name" value="INT_Rci_Hp1_C"/>
    <property type="match status" value="1"/>
</dbReference>
<name>A0A8J7P6W3_9BACT</name>
<dbReference type="InterPro" id="IPR013762">
    <property type="entry name" value="Integrase-like_cat_sf"/>
</dbReference>
<proteinExistence type="inferred from homology"/>
<dbReference type="EMBL" id="JAFLCK010000002">
    <property type="protein sequence ID" value="MBN8659071.1"/>
    <property type="molecule type" value="Genomic_DNA"/>
</dbReference>
<dbReference type="Pfam" id="PF00589">
    <property type="entry name" value="Phage_integrase"/>
    <property type="match status" value="1"/>
</dbReference>
<feature type="domain" description="Tyr recombinase" evidence="4">
    <location>
        <begin position="30"/>
        <end position="203"/>
    </location>
</feature>
<dbReference type="Gene3D" id="1.10.443.10">
    <property type="entry name" value="Intergrase catalytic core"/>
    <property type="match status" value="1"/>
</dbReference>